<evidence type="ECO:0000313" key="1">
    <source>
        <dbReference type="EMBL" id="SDJ61449.1"/>
    </source>
</evidence>
<accession>A0A1G8V632</accession>
<name>A0A1G8V632_9PSED</name>
<gene>
    <name evidence="1" type="ORF">SAMN05216186_102109</name>
</gene>
<dbReference type="RefSeq" id="WP_084336931.1">
    <property type="nucleotide sequence ID" value="NZ_FNFD01000002.1"/>
</dbReference>
<protein>
    <submittedName>
        <fullName evidence="1">Uncharacterized protein</fullName>
    </submittedName>
</protein>
<sequence length="169" mass="17850">MSFPMPMLGGVPIHPHAGLPDESAQPIGGSTVLRLSDGAGVKMTHWRKESGSISGSGWMPPGLAGLDYNQPLELRSTQTESIVGTATSYTLTSTPRPDVTPWAEALVGKDWVLAAASTVDGVMSITPVAGASLYRACWLPVYSVFAEPAQRSLSVSNNAHGWSITWEEA</sequence>
<evidence type="ECO:0000313" key="2">
    <source>
        <dbReference type="Proteomes" id="UP000198706"/>
    </source>
</evidence>
<dbReference type="EMBL" id="FNFD01000002">
    <property type="protein sequence ID" value="SDJ61449.1"/>
    <property type="molecule type" value="Genomic_DNA"/>
</dbReference>
<dbReference type="STRING" id="137658.SAMN05216186_102109"/>
<dbReference type="AlphaFoldDB" id="A0A1G8V632"/>
<reference evidence="1 2" key="1">
    <citation type="submission" date="2016-10" db="EMBL/GenBank/DDBJ databases">
        <authorList>
            <person name="de Groot N.N."/>
        </authorList>
    </citation>
    <scope>NUCLEOTIDE SEQUENCE [LARGE SCALE GENOMIC DNA]</scope>
    <source>
        <strain evidence="1 2">JCM 21544</strain>
    </source>
</reference>
<proteinExistence type="predicted"/>
<dbReference type="Proteomes" id="UP000198706">
    <property type="component" value="Unassembled WGS sequence"/>
</dbReference>
<organism evidence="1 2">
    <name type="scientific">Pseudomonas indica</name>
    <dbReference type="NCBI Taxonomy" id="137658"/>
    <lineage>
        <taxon>Bacteria</taxon>
        <taxon>Pseudomonadati</taxon>
        <taxon>Pseudomonadota</taxon>
        <taxon>Gammaproteobacteria</taxon>
        <taxon>Pseudomonadales</taxon>
        <taxon>Pseudomonadaceae</taxon>
        <taxon>Pseudomonas</taxon>
    </lineage>
</organism>
<keyword evidence="2" id="KW-1185">Reference proteome</keyword>